<evidence type="ECO:0000256" key="3">
    <source>
        <dbReference type="ARBA" id="ARBA00023163"/>
    </source>
</evidence>
<sequence length="145" mass="16362">MTTSSFWNFISAAEDEYSVYRKRIMAKFSLSAAETDIIMFLANNPDYDTAADISKVRRILKSQVSVSVKSLCEKGLLTGTYKDGNKKSVHLSLTAKAKPVVTYGKKEQSDFAAVLFDGFTDEEIAAFERYHIKILDNINRKRSDK</sequence>
<dbReference type="Proteomes" id="UP000095662">
    <property type="component" value="Unassembled WGS sequence"/>
</dbReference>
<keyword evidence="1" id="KW-0805">Transcription regulation</keyword>
<dbReference type="GO" id="GO:0003677">
    <property type="term" value="F:DNA binding"/>
    <property type="evidence" value="ECO:0007669"/>
    <property type="project" value="UniProtKB-KW"/>
</dbReference>
<dbReference type="SUPFAM" id="SSF46785">
    <property type="entry name" value="Winged helix' DNA-binding domain"/>
    <property type="match status" value="1"/>
</dbReference>
<dbReference type="InterPro" id="IPR036390">
    <property type="entry name" value="WH_DNA-bd_sf"/>
</dbReference>
<evidence type="ECO:0000313" key="5">
    <source>
        <dbReference type="EMBL" id="CUQ89114.1"/>
    </source>
</evidence>
<dbReference type="OrthoDB" id="9795441at2"/>
<dbReference type="InterPro" id="IPR000835">
    <property type="entry name" value="HTH_MarR-typ"/>
</dbReference>
<name>A0A174ZPL1_9FIRM</name>
<reference evidence="5 6" key="1">
    <citation type="submission" date="2015-09" db="EMBL/GenBank/DDBJ databases">
        <authorList>
            <consortium name="Pathogen Informatics"/>
        </authorList>
    </citation>
    <scope>NUCLEOTIDE SEQUENCE [LARGE SCALE GENOMIC DNA]</scope>
    <source>
        <strain evidence="5 6">2789STDY5834928</strain>
    </source>
</reference>
<dbReference type="PANTHER" id="PTHR42756:SF1">
    <property type="entry name" value="TRANSCRIPTIONAL REPRESSOR OF EMRAB OPERON"/>
    <property type="match status" value="1"/>
</dbReference>
<dbReference type="PANTHER" id="PTHR42756">
    <property type="entry name" value="TRANSCRIPTIONAL REGULATOR, MARR"/>
    <property type="match status" value="1"/>
</dbReference>
<dbReference type="AlphaFoldDB" id="A0A174ZPL1"/>
<keyword evidence="3" id="KW-0804">Transcription</keyword>
<organism evidence="5 6">
    <name type="scientific">[Eubacterium] siraeum</name>
    <dbReference type="NCBI Taxonomy" id="39492"/>
    <lineage>
        <taxon>Bacteria</taxon>
        <taxon>Bacillati</taxon>
        <taxon>Bacillota</taxon>
        <taxon>Clostridia</taxon>
        <taxon>Eubacteriales</taxon>
        <taxon>Oscillospiraceae</taxon>
        <taxon>Oscillospiraceae incertae sedis</taxon>
    </lineage>
</organism>
<dbReference type="STRING" id="39492.ERS852540_01862"/>
<keyword evidence="2" id="KW-0238">DNA-binding</keyword>
<dbReference type="Pfam" id="PF12802">
    <property type="entry name" value="MarR_2"/>
    <property type="match status" value="1"/>
</dbReference>
<evidence type="ECO:0000256" key="1">
    <source>
        <dbReference type="ARBA" id="ARBA00023015"/>
    </source>
</evidence>
<dbReference type="SMART" id="SM00347">
    <property type="entry name" value="HTH_MARR"/>
    <property type="match status" value="1"/>
</dbReference>
<dbReference type="PROSITE" id="PS50995">
    <property type="entry name" value="HTH_MARR_2"/>
    <property type="match status" value="1"/>
</dbReference>
<evidence type="ECO:0000313" key="6">
    <source>
        <dbReference type="Proteomes" id="UP000095662"/>
    </source>
</evidence>
<dbReference type="EMBL" id="CZBY01000015">
    <property type="protein sequence ID" value="CUQ89114.1"/>
    <property type="molecule type" value="Genomic_DNA"/>
</dbReference>
<protein>
    <submittedName>
        <fullName evidence="5">MarR family</fullName>
    </submittedName>
</protein>
<feature type="domain" description="HTH marR-type" evidence="4">
    <location>
        <begin position="1"/>
        <end position="136"/>
    </location>
</feature>
<evidence type="ECO:0000256" key="2">
    <source>
        <dbReference type="ARBA" id="ARBA00023125"/>
    </source>
</evidence>
<proteinExistence type="predicted"/>
<accession>A0A174ZPL1</accession>
<dbReference type="Gene3D" id="1.10.10.10">
    <property type="entry name" value="Winged helix-like DNA-binding domain superfamily/Winged helix DNA-binding domain"/>
    <property type="match status" value="1"/>
</dbReference>
<gene>
    <name evidence="5" type="ORF">ERS852540_01862</name>
</gene>
<dbReference type="InterPro" id="IPR036388">
    <property type="entry name" value="WH-like_DNA-bd_sf"/>
</dbReference>
<evidence type="ECO:0000259" key="4">
    <source>
        <dbReference type="PROSITE" id="PS50995"/>
    </source>
</evidence>
<dbReference type="GO" id="GO:0003700">
    <property type="term" value="F:DNA-binding transcription factor activity"/>
    <property type="evidence" value="ECO:0007669"/>
    <property type="project" value="InterPro"/>
</dbReference>